<comment type="similarity">
    <text evidence="1">Belongs to the peptidase C48 family.</text>
</comment>
<evidence type="ECO:0000313" key="7">
    <source>
        <dbReference type="Proteomes" id="UP000222542"/>
    </source>
</evidence>
<dbReference type="InterPro" id="IPR003653">
    <property type="entry name" value="Peptidase_C48_C"/>
</dbReference>
<feature type="compositionally biased region" description="Polar residues" evidence="4">
    <location>
        <begin position="293"/>
        <end position="303"/>
    </location>
</feature>
<dbReference type="EMBL" id="AYRZ02000003">
    <property type="protein sequence ID" value="PHT87664.1"/>
    <property type="molecule type" value="Genomic_DNA"/>
</dbReference>
<gene>
    <name evidence="6" type="ORF">T459_09770</name>
</gene>
<dbReference type="Pfam" id="PF02902">
    <property type="entry name" value="Peptidase_C48"/>
    <property type="match status" value="1"/>
</dbReference>
<proteinExistence type="inferred from homology"/>
<name>A0A2G3A0A3_CAPAN</name>
<evidence type="ECO:0000256" key="4">
    <source>
        <dbReference type="SAM" id="MobiDB-lite"/>
    </source>
</evidence>
<dbReference type="SUPFAM" id="SSF54001">
    <property type="entry name" value="Cysteine proteinases"/>
    <property type="match status" value="1"/>
</dbReference>
<dbReference type="PANTHER" id="PTHR31470:SF46">
    <property type="entry name" value="ULP1 PROTEASE FAMILY, C-TERMINAL CATALYTIC DOMAIN CONTAINING PROTEIN"/>
    <property type="match status" value="1"/>
</dbReference>
<dbReference type="Gramene" id="PHT87664">
    <property type="protein sequence ID" value="PHT87664"/>
    <property type="gene ID" value="T459_09770"/>
</dbReference>
<keyword evidence="2" id="KW-0645">Protease</keyword>
<feature type="domain" description="Ubiquitin-like protease family profile" evidence="5">
    <location>
        <begin position="362"/>
        <end position="435"/>
    </location>
</feature>
<accession>A0A2G3A0A3</accession>
<dbReference type="InterPro" id="IPR038765">
    <property type="entry name" value="Papain-like_cys_pep_sf"/>
</dbReference>
<keyword evidence="7" id="KW-1185">Reference proteome</keyword>
<evidence type="ECO:0000313" key="6">
    <source>
        <dbReference type="EMBL" id="PHT87664.1"/>
    </source>
</evidence>
<organism evidence="6 7">
    <name type="scientific">Capsicum annuum</name>
    <name type="common">Capsicum pepper</name>
    <dbReference type="NCBI Taxonomy" id="4072"/>
    <lineage>
        <taxon>Eukaryota</taxon>
        <taxon>Viridiplantae</taxon>
        <taxon>Streptophyta</taxon>
        <taxon>Embryophyta</taxon>
        <taxon>Tracheophyta</taxon>
        <taxon>Spermatophyta</taxon>
        <taxon>Magnoliopsida</taxon>
        <taxon>eudicotyledons</taxon>
        <taxon>Gunneridae</taxon>
        <taxon>Pentapetalae</taxon>
        <taxon>asterids</taxon>
        <taxon>lamiids</taxon>
        <taxon>Solanales</taxon>
        <taxon>Solanaceae</taxon>
        <taxon>Solanoideae</taxon>
        <taxon>Capsiceae</taxon>
        <taxon>Capsicum</taxon>
    </lineage>
</organism>
<keyword evidence="3" id="KW-0378">Hydrolase</keyword>
<evidence type="ECO:0000256" key="3">
    <source>
        <dbReference type="ARBA" id="ARBA00022801"/>
    </source>
</evidence>
<reference evidence="6 7" key="1">
    <citation type="journal article" date="2014" name="Nat. Genet.">
        <title>Genome sequence of the hot pepper provides insights into the evolution of pungency in Capsicum species.</title>
        <authorList>
            <person name="Kim S."/>
            <person name="Park M."/>
            <person name="Yeom S.I."/>
            <person name="Kim Y.M."/>
            <person name="Lee J.M."/>
            <person name="Lee H.A."/>
            <person name="Seo E."/>
            <person name="Choi J."/>
            <person name="Cheong K."/>
            <person name="Kim K.T."/>
            <person name="Jung K."/>
            <person name="Lee G.W."/>
            <person name="Oh S.K."/>
            <person name="Bae C."/>
            <person name="Kim S.B."/>
            <person name="Lee H.Y."/>
            <person name="Kim S.Y."/>
            <person name="Kim M.S."/>
            <person name="Kang B.C."/>
            <person name="Jo Y.D."/>
            <person name="Yang H.B."/>
            <person name="Jeong H.J."/>
            <person name="Kang W.H."/>
            <person name="Kwon J.K."/>
            <person name="Shin C."/>
            <person name="Lim J.Y."/>
            <person name="Park J.H."/>
            <person name="Huh J.H."/>
            <person name="Kim J.S."/>
            <person name="Kim B.D."/>
            <person name="Cohen O."/>
            <person name="Paran I."/>
            <person name="Suh M.C."/>
            <person name="Lee S.B."/>
            <person name="Kim Y.K."/>
            <person name="Shin Y."/>
            <person name="Noh S.J."/>
            <person name="Park J."/>
            <person name="Seo Y.S."/>
            <person name="Kwon S.Y."/>
            <person name="Kim H.A."/>
            <person name="Park J.M."/>
            <person name="Kim H.J."/>
            <person name="Choi S.B."/>
            <person name="Bosland P.W."/>
            <person name="Reeves G."/>
            <person name="Jo S.H."/>
            <person name="Lee B.W."/>
            <person name="Cho H.T."/>
            <person name="Choi H.S."/>
            <person name="Lee M.S."/>
            <person name="Yu Y."/>
            <person name="Do Choi Y."/>
            <person name="Park B.S."/>
            <person name="van Deynze A."/>
            <person name="Ashrafi H."/>
            <person name="Hill T."/>
            <person name="Kim W.T."/>
            <person name="Pai H.S."/>
            <person name="Ahn H.K."/>
            <person name="Yeam I."/>
            <person name="Giovannoni J.J."/>
            <person name="Rose J.K."/>
            <person name="Sorensen I."/>
            <person name="Lee S.J."/>
            <person name="Kim R.W."/>
            <person name="Choi I.Y."/>
            <person name="Choi B.S."/>
            <person name="Lim J.S."/>
            <person name="Lee Y.H."/>
            <person name="Choi D."/>
        </authorList>
    </citation>
    <scope>NUCLEOTIDE SEQUENCE [LARGE SCALE GENOMIC DNA]</scope>
    <source>
        <strain evidence="7">cv. CM334</strain>
    </source>
</reference>
<dbReference type="AlphaFoldDB" id="A0A2G3A0A3"/>
<feature type="region of interest" description="Disordered" evidence="4">
    <location>
        <begin position="272"/>
        <end position="303"/>
    </location>
</feature>
<dbReference type="PANTHER" id="PTHR31470">
    <property type="entry name" value="CYSTEINE PROTEINASES SUPERFAMILY PROTEIN-RELATED-RELATED"/>
    <property type="match status" value="1"/>
</dbReference>
<reference evidence="6 7" key="2">
    <citation type="journal article" date="2017" name="Genome Biol.">
        <title>New reference genome sequences of hot pepper reveal the massive evolution of plant disease-resistance genes by retroduplication.</title>
        <authorList>
            <person name="Kim S."/>
            <person name="Park J."/>
            <person name="Yeom S.I."/>
            <person name="Kim Y.M."/>
            <person name="Seo E."/>
            <person name="Kim K.T."/>
            <person name="Kim M.S."/>
            <person name="Lee J.M."/>
            <person name="Cheong K."/>
            <person name="Shin H.S."/>
            <person name="Kim S.B."/>
            <person name="Han K."/>
            <person name="Lee J."/>
            <person name="Park M."/>
            <person name="Lee H.A."/>
            <person name="Lee H.Y."/>
            <person name="Lee Y."/>
            <person name="Oh S."/>
            <person name="Lee J.H."/>
            <person name="Choi E."/>
            <person name="Choi E."/>
            <person name="Lee S.E."/>
            <person name="Jeon J."/>
            <person name="Kim H."/>
            <person name="Choi G."/>
            <person name="Song H."/>
            <person name="Lee J."/>
            <person name="Lee S.C."/>
            <person name="Kwon J.K."/>
            <person name="Lee H.Y."/>
            <person name="Koo N."/>
            <person name="Hong Y."/>
            <person name="Kim R.W."/>
            <person name="Kang W.H."/>
            <person name="Huh J.H."/>
            <person name="Kang B.C."/>
            <person name="Yang T.J."/>
            <person name="Lee Y.H."/>
            <person name="Bennetzen J.L."/>
            <person name="Choi D."/>
        </authorList>
    </citation>
    <scope>NUCLEOTIDE SEQUENCE [LARGE SCALE GENOMIC DNA]</scope>
    <source>
        <strain evidence="7">cv. CM334</strain>
    </source>
</reference>
<protein>
    <recommendedName>
        <fullName evidence="5">Ubiquitin-like protease family profile domain-containing protein</fullName>
    </recommendedName>
</protein>
<dbReference type="Proteomes" id="UP000222542">
    <property type="component" value="Unassembled WGS sequence"/>
</dbReference>
<feature type="compositionally biased region" description="Polar residues" evidence="4">
    <location>
        <begin position="272"/>
        <end position="284"/>
    </location>
</feature>
<evidence type="ECO:0000259" key="5">
    <source>
        <dbReference type="Pfam" id="PF02902"/>
    </source>
</evidence>
<comment type="caution">
    <text evidence="6">The sequence shown here is derived from an EMBL/GenBank/DDBJ whole genome shotgun (WGS) entry which is preliminary data.</text>
</comment>
<dbReference type="GO" id="GO:0006508">
    <property type="term" value="P:proteolysis"/>
    <property type="evidence" value="ECO:0007669"/>
    <property type="project" value="UniProtKB-KW"/>
</dbReference>
<sequence length="465" mass="52200">MESGPSFSLGLTQFQSTSNETDISGFVPGNFNFKDVGFHENRSKYRNDLTIMKKLRDAASAKGKKTVVAISKKKRKEVVKRPITKGQEKIKAHPSIKEVNKSPSGISNSIADPINEEAPHEPSLMDFGEQTPPAEQTPLVVESVRESTQKINVSRGTYREQVLMKVDMNAIESLVKTYEGETEVKNDAFQHSIDNSINDISSPVSAIQSEELLQKKNLPDHIFPTDNIEVRNELQVSSTEISSNAFQKSIDNVIAGMYTPVVTMTVNSDDLSQKVNLPNPSLKTDNVEVPNEPQESTNDTSTDAFQESIDNIIAEISTPVVAMKMKFISPTEINDNELGDSLSTQDDYKRSCFVANNEESLINIIKGFNIPTALPWHLVNDVYFSVNCDEKFHWMRAVISVKKRCICMYDSMLSSHYREPSHEIKKLSVMLPTYLNDSGLLENTEQTVWSSLETYTDKIVKWLML</sequence>
<dbReference type="Gene3D" id="3.40.395.10">
    <property type="entry name" value="Adenoviral Proteinase, Chain A"/>
    <property type="match status" value="1"/>
</dbReference>
<evidence type="ECO:0000256" key="1">
    <source>
        <dbReference type="ARBA" id="ARBA00005234"/>
    </source>
</evidence>
<dbReference type="GO" id="GO:0008234">
    <property type="term" value="F:cysteine-type peptidase activity"/>
    <property type="evidence" value="ECO:0007669"/>
    <property type="project" value="InterPro"/>
</dbReference>
<evidence type="ECO:0000256" key="2">
    <source>
        <dbReference type="ARBA" id="ARBA00022670"/>
    </source>
</evidence>